<proteinExistence type="predicted"/>
<evidence type="ECO:0000313" key="1">
    <source>
        <dbReference type="Proteomes" id="UP000887580"/>
    </source>
</evidence>
<accession>A0AC35F5N4</accession>
<reference evidence="2" key="1">
    <citation type="submission" date="2022-11" db="UniProtKB">
        <authorList>
            <consortium name="WormBaseParasite"/>
        </authorList>
    </citation>
    <scope>IDENTIFICATION</scope>
</reference>
<name>A0AC35F5N4_9BILA</name>
<organism evidence="1 2">
    <name type="scientific">Panagrolaimus sp. PS1159</name>
    <dbReference type="NCBI Taxonomy" id="55785"/>
    <lineage>
        <taxon>Eukaryota</taxon>
        <taxon>Metazoa</taxon>
        <taxon>Ecdysozoa</taxon>
        <taxon>Nematoda</taxon>
        <taxon>Chromadorea</taxon>
        <taxon>Rhabditida</taxon>
        <taxon>Tylenchina</taxon>
        <taxon>Panagrolaimomorpha</taxon>
        <taxon>Panagrolaimoidea</taxon>
        <taxon>Panagrolaimidae</taxon>
        <taxon>Panagrolaimus</taxon>
    </lineage>
</organism>
<protein>
    <submittedName>
        <fullName evidence="2">Glycosyltransferase family 92 protein</fullName>
    </submittedName>
</protein>
<evidence type="ECO:0000313" key="2">
    <source>
        <dbReference type="WBParaSite" id="PS1159_v2.g13988.t1"/>
    </source>
</evidence>
<sequence length="191" mass="22671">DNHLFLYSTITNLTSRITIVDVRPKTEGFLHPSPYYPHILGVCLQPIYLMTDYTLFIQFFEYWLSVGATKFYIYWESYSEEVRDILDFYIQTSGVDIELINWSRLPTSLEGEGDLKMNPNAYWFRLEVFLGIFDCMHRASEEVRDILDFYIKTSGVDIELINWSRLPTSLEGENELKMNPNAYWFRLELKK</sequence>
<dbReference type="Proteomes" id="UP000887580">
    <property type="component" value="Unplaced"/>
</dbReference>
<dbReference type="WBParaSite" id="PS1159_v2.g13988.t1">
    <property type="protein sequence ID" value="PS1159_v2.g13988.t1"/>
    <property type="gene ID" value="PS1159_v2.g13988"/>
</dbReference>